<dbReference type="EMBL" id="GBXM01037534">
    <property type="protein sequence ID" value="JAH71043.1"/>
    <property type="molecule type" value="Transcribed_RNA"/>
</dbReference>
<name>A0A0E9V1B1_ANGAN</name>
<reference evidence="1" key="1">
    <citation type="submission" date="2014-11" db="EMBL/GenBank/DDBJ databases">
        <authorList>
            <person name="Amaro Gonzalez C."/>
        </authorList>
    </citation>
    <scope>NUCLEOTIDE SEQUENCE</scope>
</reference>
<sequence length="51" mass="5925">MHCKFKLQMRHVLVLAKQMRSLCKTINQMTNNTKLLALATDFPHSVLRLNS</sequence>
<reference evidence="1" key="2">
    <citation type="journal article" date="2015" name="Fish Shellfish Immunol.">
        <title>Early steps in the European eel (Anguilla anguilla)-Vibrio vulnificus interaction in the gills: Role of the RtxA13 toxin.</title>
        <authorList>
            <person name="Callol A."/>
            <person name="Pajuelo D."/>
            <person name="Ebbesson L."/>
            <person name="Teles M."/>
            <person name="MacKenzie S."/>
            <person name="Amaro C."/>
        </authorList>
    </citation>
    <scope>NUCLEOTIDE SEQUENCE</scope>
</reference>
<accession>A0A0E9V1B1</accession>
<organism evidence="1">
    <name type="scientific">Anguilla anguilla</name>
    <name type="common">European freshwater eel</name>
    <name type="synonym">Muraena anguilla</name>
    <dbReference type="NCBI Taxonomy" id="7936"/>
    <lineage>
        <taxon>Eukaryota</taxon>
        <taxon>Metazoa</taxon>
        <taxon>Chordata</taxon>
        <taxon>Craniata</taxon>
        <taxon>Vertebrata</taxon>
        <taxon>Euteleostomi</taxon>
        <taxon>Actinopterygii</taxon>
        <taxon>Neopterygii</taxon>
        <taxon>Teleostei</taxon>
        <taxon>Anguilliformes</taxon>
        <taxon>Anguillidae</taxon>
        <taxon>Anguilla</taxon>
    </lineage>
</organism>
<dbReference type="AlphaFoldDB" id="A0A0E9V1B1"/>
<proteinExistence type="predicted"/>
<protein>
    <submittedName>
        <fullName evidence="1">Uncharacterized protein</fullName>
    </submittedName>
</protein>
<evidence type="ECO:0000313" key="1">
    <source>
        <dbReference type="EMBL" id="JAH71043.1"/>
    </source>
</evidence>